<dbReference type="GO" id="GO:0016740">
    <property type="term" value="F:transferase activity"/>
    <property type="evidence" value="ECO:0007669"/>
    <property type="project" value="UniProtKB-KW"/>
</dbReference>
<sequence length="275" mass="32204">MNLKMTASIVLYKNDVEVLREAIDSFLNTKLEVKLYLVDNSPTDELRVLIADSRIEYIHNPTNPGFGAAHNIAIEKAILQDSKYHLVLNPDVYYRKGILEELISYMEANPNTGNVMPKVLYPNDEIQFLCKLLPTPYDWIGRRFNPFKGMVERRNNLFELKFTNYDQVIEAPYLSGCFMFLRVAALKTVGFFDDGIFMYGEEADLCRRLIDGGFKTIFYPRVQIYHHFEKGSHKSWRLTKIGIQSAIYYFNKWGWFFDKRRKAINSDTLRKIGYK</sequence>
<dbReference type="SUPFAM" id="SSF53448">
    <property type="entry name" value="Nucleotide-diphospho-sugar transferases"/>
    <property type="match status" value="1"/>
</dbReference>
<evidence type="ECO:0000313" key="2">
    <source>
        <dbReference type="EMBL" id="TCD17346.1"/>
    </source>
</evidence>
<dbReference type="Gene3D" id="3.90.550.10">
    <property type="entry name" value="Spore Coat Polysaccharide Biosynthesis Protein SpsA, Chain A"/>
    <property type="match status" value="1"/>
</dbReference>
<dbReference type="InterPro" id="IPR029044">
    <property type="entry name" value="Nucleotide-diphossugar_trans"/>
</dbReference>
<keyword evidence="2" id="KW-0808">Transferase</keyword>
<dbReference type="CDD" id="cd04186">
    <property type="entry name" value="GT_2_like_c"/>
    <property type="match status" value="1"/>
</dbReference>
<dbReference type="Pfam" id="PF00535">
    <property type="entry name" value="Glycos_transf_2"/>
    <property type="match status" value="1"/>
</dbReference>
<evidence type="ECO:0000259" key="1">
    <source>
        <dbReference type="Pfam" id="PF00535"/>
    </source>
</evidence>
<keyword evidence="3" id="KW-1185">Reference proteome</keyword>
<dbReference type="EMBL" id="SJSO01000031">
    <property type="protein sequence ID" value="TCD17346.1"/>
    <property type="molecule type" value="Genomic_DNA"/>
</dbReference>
<organism evidence="2 3">
    <name type="scientific">Pedobacter psychrodurus</name>
    <dbReference type="NCBI Taxonomy" id="2530456"/>
    <lineage>
        <taxon>Bacteria</taxon>
        <taxon>Pseudomonadati</taxon>
        <taxon>Bacteroidota</taxon>
        <taxon>Sphingobacteriia</taxon>
        <taxon>Sphingobacteriales</taxon>
        <taxon>Sphingobacteriaceae</taxon>
        <taxon>Pedobacter</taxon>
    </lineage>
</organism>
<comment type="caution">
    <text evidence="2">The sequence shown here is derived from an EMBL/GenBank/DDBJ whole genome shotgun (WGS) entry which is preliminary data.</text>
</comment>
<reference evidence="2 3" key="1">
    <citation type="submission" date="2019-02" db="EMBL/GenBank/DDBJ databases">
        <title>Pedobacter sp. RP-3-21 sp. nov., isolated from Arctic soil.</title>
        <authorList>
            <person name="Dahal R.H."/>
        </authorList>
    </citation>
    <scope>NUCLEOTIDE SEQUENCE [LARGE SCALE GENOMIC DNA]</scope>
    <source>
        <strain evidence="2 3">RP-3-21</strain>
    </source>
</reference>
<name>A0A4R0PIW7_9SPHI</name>
<evidence type="ECO:0000313" key="3">
    <source>
        <dbReference type="Proteomes" id="UP000293925"/>
    </source>
</evidence>
<feature type="domain" description="Glycosyltransferase 2-like" evidence="1">
    <location>
        <begin position="9"/>
        <end position="186"/>
    </location>
</feature>
<dbReference type="InterPro" id="IPR001173">
    <property type="entry name" value="Glyco_trans_2-like"/>
</dbReference>
<dbReference type="PANTHER" id="PTHR43179">
    <property type="entry name" value="RHAMNOSYLTRANSFERASE WBBL"/>
    <property type="match status" value="1"/>
</dbReference>
<gene>
    <name evidence="2" type="ORF">EZ456_23275</name>
</gene>
<dbReference type="Proteomes" id="UP000293925">
    <property type="component" value="Unassembled WGS sequence"/>
</dbReference>
<proteinExistence type="predicted"/>
<dbReference type="AlphaFoldDB" id="A0A4R0PIW7"/>
<dbReference type="PANTHER" id="PTHR43179:SF10">
    <property type="entry name" value="GLYCOSYL TRANSFERASE"/>
    <property type="match status" value="1"/>
</dbReference>
<dbReference type="OrthoDB" id="9771846at2"/>
<protein>
    <submittedName>
        <fullName evidence="2">Glycosyltransferase family 2 protein</fullName>
    </submittedName>
</protein>
<accession>A0A4R0PIW7</accession>